<keyword evidence="2" id="KW-0946">Virion</keyword>
<evidence type="ECO:0000313" key="2">
    <source>
        <dbReference type="EMBL" id="MFD2045366.1"/>
    </source>
</evidence>
<proteinExistence type="predicted"/>
<protein>
    <submittedName>
        <fullName evidence="2">CotO family spore coat protein</fullName>
    </submittedName>
</protein>
<keyword evidence="3" id="KW-1185">Reference proteome</keyword>
<reference evidence="3" key="1">
    <citation type="journal article" date="2019" name="Int. J. Syst. Evol. Microbiol.">
        <title>The Global Catalogue of Microorganisms (GCM) 10K type strain sequencing project: providing services to taxonomists for standard genome sequencing and annotation.</title>
        <authorList>
            <consortium name="The Broad Institute Genomics Platform"/>
            <consortium name="The Broad Institute Genome Sequencing Center for Infectious Disease"/>
            <person name="Wu L."/>
            <person name="Ma J."/>
        </authorList>
    </citation>
    <scope>NUCLEOTIDE SEQUENCE [LARGE SCALE GENOMIC DNA]</scope>
    <source>
        <strain evidence="3">R28</strain>
    </source>
</reference>
<feature type="region of interest" description="Disordered" evidence="1">
    <location>
        <begin position="25"/>
        <end position="106"/>
    </location>
</feature>
<feature type="compositionally biased region" description="Polar residues" evidence="1">
    <location>
        <begin position="25"/>
        <end position="43"/>
    </location>
</feature>
<name>A0ABW4W229_9BACI</name>
<organism evidence="2 3">
    <name type="scientific">Ornithinibacillus salinisoli</name>
    <dbReference type="NCBI Taxonomy" id="1848459"/>
    <lineage>
        <taxon>Bacteria</taxon>
        <taxon>Bacillati</taxon>
        <taxon>Bacillota</taxon>
        <taxon>Bacilli</taxon>
        <taxon>Bacillales</taxon>
        <taxon>Bacillaceae</taxon>
        <taxon>Ornithinibacillus</taxon>
    </lineage>
</organism>
<evidence type="ECO:0000256" key="1">
    <source>
        <dbReference type="SAM" id="MobiDB-lite"/>
    </source>
</evidence>
<feature type="compositionally biased region" description="Acidic residues" evidence="1">
    <location>
        <begin position="86"/>
        <end position="99"/>
    </location>
</feature>
<gene>
    <name evidence="2" type="ORF">ACFSJF_13880</name>
</gene>
<keyword evidence="2" id="KW-0167">Capsid protein</keyword>
<accession>A0ABW4W229</accession>
<dbReference type="InterPro" id="IPR025439">
    <property type="entry name" value="Spore_coat_CotO"/>
</dbReference>
<evidence type="ECO:0000313" key="3">
    <source>
        <dbReference type="Proteomes" id="UP001597383"/>
    </source>
</evidence>
<dbReference type="EMBL" id="JBHUHQ010000019">
    <property type="protein sequence ID" value="MFD2045366.1"/>
    <property type="molecule type" value="Genomic_DNA"/>
</dbReference>
<dbReference type="RefSeq" id="WP_377558008.1">
    <property type="nucleotide sequence ID" value="NZ_JBHUHQ010000019.1"/>
</dbReference>
<dbReference type="Proteomes" id="UP001597383">
    <property type="component" value="Unassembled WGS sequence"/>
</dbReference>
<comment type="caution">
    <text evidence="2">The sequence shown here is derived from an EMBL/GenBank/DDBJ whole genome shotgun (WGS) entry which is preliminary data.</text>
</comment>
<dbReference type="Pfam" id="PF14153">
    <property type="entry name" value="Spore_coat_CotO"/>
    <property type="match status" value="1"/>
</dbReference>
<sequence length="174" mass="20318">MGKKKYANAPLMYIDQPTLKRSGAKMQSQYSTYNKNAEAATQEQDVKKRLTKPIPKRSIGNKFIEQLSDKKPKPTKNTITENKNEELEEFLSEQEEDEQGEKPKFKDMSIKEKIEYFAETPRHTPKKRCEIKTDERSHRGIVVKFSEDIVLMRSGRRNVSIPLEHIKDVRMLGF</sequence>